<keyword evidence="2" id="KW-0813">Transport</keyword>
<proteinExistence type="inferred from homology"/>
<sequence>MTTLNKFIANIEKYVCIVTFSVMLMLTFCNVISRFVLHMSLSFSEEIVTSLFVLASLAGTSMAIRDGSHLGLDYITSSMPVSAQRFFTAVTNILGVALGGIILYYGVHMVADEFISNQLSATMQWPEWIYGLSVPFGAVLLIFRYCYSIFLLSRGHSGVAAHMEGTR</sequence>
<evidence type="ECO:0000259" key="10">
    <source>
        <dbReference type="Pfam" id="PF04290"/>
    </source>
</evidence>
<feature type="transmembrane region" description="Helical" evidence="9">
    <location>
        <begin position="128"/>
        <end position="147"/>
    </location>
</feature>
<evidence type="ECO:0000256" key="1">
    <source>
        <dbReference type="ARBA" id="ARBA00004429"/>
    </source>
</evidence>
<comment type="similarity">
    <text evidence="8">Belongs to the TRAP transporter small permease family.</text>
</comment>
<keyword evidence="5 9" id="KW-0812">Transmembrane</keyword>
<dbReference type="PANTHER" id="PTHR35011">
    <property type="entry name" value="2,3-DIKETO-L-GULONATE TRAP TRANSPORTER SMALL PERMEASE PROTEIN YIAM"/>
    <property type="match status" value="1"/>
</dbReference>
<feature type="transmembrane region" description="Helical" evidence="9">
    <location>
        <begin position="86"/>
        <end position="108"/>
    </location>
</feature>
<feature type="domain" description="Tripartite ATP-independent periplasmic transporters DctQ component" evidence="10">
    <location>
        <begin position="23"/>
        <end position="153"/>
    </location>
</feature>
<evidence type="ECO:0000256" key="7">
    <source>
        <dbReference type="ARBA" id="ARBA00023136"/>
    </source>
</evidence>
<evidence type="ECO:0000256" key="2">
    <source>
        <dbReference type="ARBA" id="ARBA00022448"/>
    </source>
</evidence>
<evidence type="ECO:0000256" key="6">
    <source>
        <dbReference type="ARBA" id="ARBA00022989"/>
    </source>
</evidence>
<evidence type="ECO:0000256" key="8">
    <source>
        <dbReference type="ARBA" id="ARBA00038436"/>
    </source>
</evidence>
<dbReference type="Pfam" id="PF04290">
    <property type="entry name" value="DctQ"/>
    <property type="match status" value="1"/>
</dbReference>
<dbReference type="PANTHER" id="PTHR35011:SF2">
    <property type="entry name" value="2,3-DIKETO-L-GULONATE TRAP TRANSPORTER SMALL PERMEASE PROTEIN YIAM"/>
    <property type="match status" value="1"/>
</dbReference>
<gene>
    <name evidence="11" type="ORF">KL86DPRO_10238</name>
</gene>
<dbReference type="InterPro" id="IPR007387">
    <property type="entry name" value="TRAP_DctQ"/>
</dbReference>
<keyword evidence="3" id="KW-1003">Cell membrane</keyword>
<organism evidence="11">
    <name type="scientific">uncultured delta proteobacterium</name>
    <dbReference type="NCBI Taxonomy" id="34034"/>
    <lineage>
        <taxon>Bacteria</taxon>
        <taxon>Deltaproteobacteria</taxon>
        <taxon>environmental samples</taxon>
    </lineage>
</organism>
<name>A0A212IX30_9DELT</name>
<evidence type="ECO:0000313" key="11">
    <source>
        <dbReference type="EMBL" id="SBV91722.1"/>
    </source>
</evidence>
<dbReference type="AlphaFoldDB" id="A0A212IX30"/>
<dbReference type="EMBL" id="FLUQ01000001">
    <property type="protein sequence ID" value="SBV91722.1"/>
    <property type="molecule type" value="Genomic_DNA"/>
</dbReference>
<accession>A0A212IX30</accession>
<keyword evidence="6 9" id="KW-1133">Transmembrane helix</keyword>
<feature type="transmembrane region" description="Helical" evidence="9">
    <location>
        <begin position="47"/>
        <end position="65"/>
    </location>
</feature>
<evidence type="ECO:0000256" key="4">
    <source>
        <dbReference type="ARBA" id="ARBA00022519"/>
    </source>
</evidence>
<dbReference type="GO" id="GO:0022857">
    <property type="term" value="F:transmembrane transporter activity"/>
    <property type="evidence" value="ECO:0007669"/>
    <property type="project" value="TreeGrafter"/>
</dbReference>
<keyword evidence="7 9" id="KW-0472">Membrane</keyword>
<feature type="transmembrane region" description="Helical" evidence="9">
    <location>
        <begin position="14"/>
        <end position="35"/>
    </location>
</feature>
<dbReference type="GO" id="GO:0015740">
    <property type="term" value="P:C4-dicarboxylate transport"/>
    <property type="evidence" value="ECO:0007669"/>
    <property type="project" value="TreeGrafter"/>
</dbReference>
<protein>
    <recommendedName>
        <fullName evidence="10">Tripartite ATP-independent periplasmic transporters DctQ component domain-containing protein</fullName>
    </recommendedName>
</protein>
<evidence type="ECO:0000256" key="9">
    <source>
        <dbReference type="SAM" id="Phobius"/>
    </source>
</evidence>
<evidence type="ECO:0000256" key="3">
    <source>
        <dbReference type="ARBA" id="ARBA00022475"/>
    </source>
</evidence>
<dbReference type="GO" id="GO:0005886">
    <property type="term" value="C:plasma membrane"/>
    <property type="evidence" value="ECO:0007669"/>
    <property type="project" value="UniProtKB-SubCell"/>
</dbReference>
<dbReference type="InterPro" id="IPR055348">
    <property type="entry name" value="DctQ"/>
</dbReference>
<evidence type="ECO:0000256" key="5">
    <source>
        <dbReference type="ARBA" id="ARBA00022692"/>
    </source>
</evidence>
<keyword evidence="4" id="KW-0997">Cell inner membrane</keyword>
<comment type="subcellular location">
    <subcellularLocation>
        <location evidence="1">Cell inner membrane</location>
        <topology evidence="1">Multi-pass membrane protein</topology>
    </subcellularLocation>
</comment>
<reference evidence="11" key="1">
    <citation type="submission" date="2016-04" db="EMBL/GenBank/DDBJ databases">
        <authorList>
            <person name="Evans L.H."/>
            <person name="Alamgir A."/>
            <person name="Owens N."/>
            <person name="Weber N.D."/>
            <person name="Virtaneva K."/>
            <person name="Barbian K."/>
            <person name="Babar A."/>
            <person name="Rosenke K."/>
        </authorList>
    </citation>
    <scope>NUCLEOTIDE SEQUENCE</scope>
    <source>
        <strain evidence="11">86</strain>
    </source>
</reference>